<evidence type="ECO:0000256" key="4">
    <source>
        <dbReference type="ARBA" id="ARBA00012438"/>
    </source>
</evidence>
<dbReference type="SUPFAM" id="SSF158472">
    <property type="entry name" value="HAMP domain-like"/>
    <property type="match status" value="1"/>
</dbReference>
<evidence type="ECO:0000313" key="15">
    <source>
        <dbReference type="EMBL" id="MFA1540278.1"/>
    </source>
</evidence>
<dbReference type="PROSITE" id="PS50109">
    <property type="entry name" value="HIS_KIN"/>
    <property type="match status" value="1"/>
</dbReference>
<evidence type="ECO:0000256" key="3">
    <source>
        <dbReference type="ARBA" id="ARBA00004236"/>
    </source>
</evidence>
<dbReference type="SMART" id="SM00387">
    <property type="entry name" value="HATPase_c"/>
    <property type="match status" value="1"/>
</dbReference>
<comment type="subcellular location">
    <subcellularLocation>
        <location evidence="3">Cell membrane</location>
    </subcellularLocation>
    <subcellularLocation>
        <location evidence="2">Membrane</location>
        <topology evidence="2">Multi-pass membrane protein</topology>
    </subcellularLocation>
</comment>
<evidence type="ECO:0000256" key="8">
    <source>
        <dbReference type="ARBA" id="ARBA00022777"/>
    </source>
</evidence>
<feature type="domain" description="HAMP" evidence="14">
    <location>
        <begin position="108"/>
        <end position="161"/>
    </location>
</feature>
<dbReference type="InterPro" id="IPR036890">
    <property type="entry name" value="HATPase_C_sf"/>
</dbReference>
<evidence type="ECO:0000256" key="5">
    <source>
        <dbReference type="ARBA" id="ARBA00022553"/>
    </source>
</evidence>
<dbReference type="RefSeq" id="WP_371950187.1">
    <property type="nucleotide sequence ID" value="NZ_JAXCEI010000006.1"/>
</dbReference>
<gene>
    <name evidence="15" type="ORF">SM611_15215</name>
</gene>
<comment type="catalytic activity">
    <reaction evidence="1">
        <text>ATP + protein L-histidine = ADP + protein N-phospho-L-histidine.</text>
        <dbReference type="EC" id="2.7.13.3"/>
    </reaction>
</comment>
<dbReference type="Pfam" id="PF00512">
    <property type="entry name" value="HisKA"/>
    <property type="match status" value="1"/>
</dbReference>
<dbReference type="InterPro" id="IPR050428">
    <property type="entry name" value="TCS_sensor_his_kinase"/>
</dbReference>
<keyword evidence="16" id="KW-1185">Reference proteome</keyword>
<dbReference type="Gene3D" id="1.10.287.130">
    <property type="match status" value="1"/>
</dbReference>
<feature type="transmembrane region" description="Helical" evidence="12">
    <location>
        <begin position="12"/>
        <end position="35"/>
    </location>
</feature>
<keyword evidence="10" id="KW-0902">Two-component regulatory system</keyword>
<dbReference type="SMART" id="SM00304">
    <property type="entry name" value="HAMP"/>
    <property type="match status" value="1"/>
</dbReference>
<sequence>MARVPRTVRMRLTLLYGALFAVSGTALLAITFLLLRRNAVFKVRVPCVDMREGDCAERFGLPAGTEIPVGAWREEQQHALTHGFLTQAGIAMAIMLVVSLALGWFVAGRVLRPLRTMTTTVRHISARNVHERLALPGPRDELKDLADTVDGLLGRLETALEAQKRFVANAAHELRTPLTLERALLEETLTDRRATVGTFQSTFERVLTISDQQARLLESLLTLATSERGLDGRVPVDLAALTARVLADRPEPSGGPRLYPCIAPAETTGDPALVERLVANLVDNAVRYNVPGGSVDVATGVRDGQAVITVSNTGPPVPPEQVSRLLEPFQRLDRSARGDGHHGLGLSIVQAIVLAHGGTLNASPRQNGGLTVQATFPPHA</sequence>
<evidence type="ECO:0000256" key="11">
    <source>
        <dbReference type="ARBA" id="ARBA00023136"/>
    </source>
</evidence>
<dbReference type="InterPro" id="IPR003660">
    <property type="entry name" value="HAMP_dom"/>
</dbReference>
<feature type="domain" description="Histidine kinase" evidence="13">
    <location>
        <begin position="169"/>
        <end position="380"/>
    </location>
</feature>
<evidence type="ECO:0000256" key="10">
    <source>
        <dbReference type="ARBA" id="ARBA00023012"/>
    </source>
</evidence>
<dbReference type="SMART" id="SM00388">
    <property type="entry name" value="HisKA"/>
    <property type="match status" value="1"/>
</dbReference>
<keyword evidence="15" id="KW-0067">ATP-binding</keyword>
<dbReference type="EC" id="2.7.13.3" evidence="4"/>
<evidence type="ECO:0000259" key="14">
    <source>
        <dbReference type="PROSITE" id="PS50885"/>
    </source>
</evidence>
<dbReference type="InterPro" id="IPR004358">
    <property type="entry name" value="Sig_transdc_His_kin-like_C"/>
</dbReference>
<dbReference type="CDD" id="cd00075">
    <property type="entry name" value="HATPase"/>
    <property type="match status" value="1"/>
</dbReference>
<dbReference type="GO" id="GO:0005524">
    <property type="term" value="F:ATP binding"/>
    <property type="evidence" value="ECO:0007669"/>
    <property type="project" value="UniProtKB-KW"/>
</dbReference>
<evidence type="ECO:0000256" key="2">
    <source>
        <dbReference type="ARBA" id="ARBA00004141"/>
    </source>
</evidence>
<evidence type="ECO:0000256" key="1">
    <source>
        <dbReference type="ARBA" id="ARBA00000085"/>
    </source>
</evidence>
<keyword evidence="15" id="KW-0547">Nucleotide-binding</keyword>
<comment type="caution">
    <text evidence="15">The sequence shown here is derived from an EMBL/GenBank/DDBJ whole genome shotgun (WGS) entry which is preliminary data.</text>
</comment>
<dbReference type="InterPro" id="IPR005467">
    <property type="entry name" value="His_kinase_dom"/>
</dbReference>
<keyword evidence="9 12" id="KW-1133">Transmembrane helix</keyword>
<dbReference type="Gene3D" id="6.10.340.10">
    <property type="match status" value="1"/>
</dbReference>
<reference evidence="15 16" key="1">
    <citation type="submission" date="2023-11" db="EMBL/GenBank/DDBJ databases">
        <title>Actinomadura monticuli sp. nov., isolated from volcanic ash.</title>
        <authorList>
            <person name="Lee S.D."/>
            <person name="Yang H."/>
            <person name="Kim I.S."/>
        </authorList>
    </citation>
    <scope>NUCLEOTIDE SEQUENCE [LARGE SCALE GENOMIC DNA]</scope>
    <source>
        <strain evidence="15 16">DLS-62</strain>
    </source>
</reference>
<dbReference type="InterPro" id="IPR003594">
    <property type="entry name" value="HATPase_dom"/>
</dbReference>
<protein>
    <recommendedName>
        <fullName evidence="4">histidine kinase</fullName>
        <ecNumber evidence="4">2.7.13.3</ecNumber>
    </recommendedName>
</protein>
<evidence type="ECO:0000259" key="13">
    <source>
        <dbReference type="PROSITE" id="PS50109"/>
    </source>
</evidence>
<dbReference type="SUPFAM" id="SSF47384">
    <property type="entry name" value="Homodimeric domain of signal transducing histidine kinase"/>
    <property type="match status" value="1"/>
</dbReference>
<proteinExistence type="predicted"/>
<dbReference type="PROSITE" id="PS50885">
    <property type="entry name" value="HAMP"/>
    <property type="match status" value="1"/>
</dbReference>
<dbReference type="PANTHER" id="PTHR45436">
    <property type="entry name" value="SENSOR HISTIDINE KINASE YKOH"/>
    <property type="match status" value="1"/>
</dbReference>
<organism evidence="15 16">
    <name type="scientific">Actinomadura monticuli</name>
    <dbReference type="NCBI Taxonomy" id="3097367"/>
    <lineage>
        <taxon>Bacteria</taxon>
        <taxon>Bacillati</taxon>
        <taxon>Actinomycetota</taxon>
        <taxon>Actinomycetes</taxon>
        <taxon>Streptosporangiales</taxon>
        <taxon>Thermomonosporaceae</taxon>
        <taxon>Actinomadura</taxon>
    </lineage>
</organism>
<name>A0ABV4QB28_9ACTN</name>
<accession>A0ABV4QB28</accession>
<dbReference type="Proteomes" id="UP001569963">
    <property type="component" value="Unassembled WGS sequence"/>
</dbReference>
<keyword evidence="5" id="KW-0597">Phosphoprotein</keyword>
<keyword evidence="7 12" id="KW-0812">Transmembrane</keyword>
<dbReference type="Pfam" id="PF00672">
    <property type="entry name" value="HAMP"/>
    <property type="match status" value="1"/>
</dbReference>
<evidence type="ECO:0000256" key="6">
    <source>
        <dbReference type="ARBA" id="ARBA00022679"/>
    </source>
</evidence>
<dbReference type="SUPFAM" id="SSF55874">
    <property type="entry name" value="ATPase domain of HSP90 chaperone/DNA topoisomerase II/histidine kinase"/>
    <property type="match status" value="1"/>
</dbReference>
<keyword evidence="11 12" id="KW-0472">Membrane</keyword>
<dbReference type="Pfam" id="PF02518">
    <property type="entry name" value="HATPase_c"/>
    <property type="match status" value="1"/>
</dbReference>
<feature type="transmembrane region" description="Helical" evidence="12">
    <location>
        <begin position="84"/>
        <end position="107"/>
    </location>
</feature>
<keyword evidence="8" id="KW-0418">Kinase</keyword>
<dbReference type="CDD" id="cd00082">
    <property type="entry name" value="HisKA"/>
    <property type="match status" value="1"/>
</dbReference>
<dbReference type="EMBL" id="JAXCEI010000006">
    <property type="protein sequence ID" value="MFA1540278.1"/>
    <property type="molecule type" value="Genomic_DNA"/>
</dbReference>
<evidence type="ECO:0000313" key="16">
    <source>
        <dbReference type="Proteomes" id="UP001569963"/>
    </source>
</evidence>
<evidence type="ECO:0000256" key="12">
    <source>
        <dbReference type="SAM" id="Phobius"/>
    </source>
</evidence>
<dbReference type="Gene3D" id="3.30.565.10">
    <property type="entry name" value="Histidine kinase-like ATPase, C-terminal domain"/>
    <property type="match status" value="1"/>
</dbReference>
<keyword evidence="6" id="KW-0808">Transferase</keyword>
<dbReference type="PANTHER" id="PTHR45436:SF15">
    <property type="entry name" value="SENSOR HISTIDINE KINASE CUSS"/>
    <property type="match status" value="1"/>
</dbReference>
<dbReference type="PRINTS" id="PR00344">
    <property type="entry name" value="BCTRLSENSOR"/>
</dbReference>
<evidence type="ECO:0000256" key="7">
    <source>
        <dbReference type="ARBA" id="ARBA00022692"/>
    </source>
</evidence>
<dbReference type="InterPro" id="IPR036097">
    <property type="entry name" value="HisK_dim/P_sf"/>
</dbReference>
<dbReference type="InterPro" id="IPR003661">
    <property type="entry name" value="HisK_dim/P_dom"/>
</dbReference>
<evidence type="ECO:0000256" key="9">
    <source>
        <dbReference type="ARBA" id="ARBA00022989"/>
    </source>
</evidence>